<protein>
    <submittedName>
        <fullName evidence="9">Potassium transporter TrkG</fullName>
    </submittedName>
</protein>
<evidence type="ECO:0000256" key="7">
    <source>
        <dbReference type="ARBA" id="ARBA00023136"/>
    </source>
</evidence>
<gene>
    <name evidence="9" type="ORF">PYH69_04105</name>
</gene>
<dbReference type="Pfam" id="PF02386">
    <property type="entry name" value="TrkH"/>
    <property type="match status" value="1"/>
</dbReference>
<feature type="transmembrane region" description="Helical" evidence="8">
    <location>
        <begin position="153"/>
        <end position="172"/>
    </location>
</feature>
<keyword evidence="7 8" id="KW-0472">Membrane</keyword>
<evidence type="ECO:0000256" key="8">
    <source>
        <dbReference type="SAM" id="Phobius"/>
    </source>
</evidence>
<dbReference type="GO" id="GO:0030001">
    <property type="term" value="P:metal ion transport"/>
    <property type="evidence" value="ECO:0007669"/>
    <property type="project" value="UniProtKB-ARBA"/>
</dbReference>
<feature type="transmembrane region" description="Helical" evidence="8">
    <location>
        <begin position="283"/>
        <end position="316"/>
    </location>
</feature>
<evidence type="ECO:0000256" key="5">
    <source>
        <dbReference type="ARBA" id="ARBA00022989"/>
    </source>
</evidence>
<evidence type="ECO:0000256" key="6">
    <source>
        <dbReference type="ARBA" id="ARBA00023065"/>
    </source>
</evidence>
<evidence type="ECO:0000313" key="10">
    <source>
        <dbReference type="Proteomes" id="UP001223261"/>
    </source>
</evidence>
<evidence type="ECO:0000256" key="4">
    <source>
        <dbReference type="ARBA" id="ARBA00022692"/>
    </source>
</evidence>
<dbReference type="EMBL" id="CP118848">
    <property type="protein sequence ID" value="WHI60823.1"/>
    <property type="molecule type" value="Genomic_DNA"/>
</dbReference>
<evidence type="ECO:0000256" key="2">
    <source>
        <dbReference type="ARBA" id="ARBA00022448"/>
    </source>
</evidence>
<reference evidence="9" key="1">
    <citation type="journal article" date="2023" name="Antibiotics">
        <title>Prevalence and Molecular Characterization of Methicillin-Resistant Staphylococci (MRS) and Mammaliicocci (MRM) in Dromedary Camels from Algeria: First Detection of SCCmec-mecC Hybrid in Methicillin-Resistant Mammaliicoccus lentus.</title>
        <authorList>
            <person name="Belhout C."/>
            <person name="Boyen F."/>
            <person name="Vereecke N."/>
            <person name="Theuns S."/>
            <person name="Taibi N."/>
            <person name="Stegger M."/>
            <person name="de la Fe-Rodriguez P.Y."/>
            <person name="Bouayad L."/>
            <person name="Elgroud R."/>
            <person name="Butaye P."/>
        </authorList>
    </citation>
    <scope>NUCLEOTIDE SEQUENCE</scope>
    <source>
        <strain evidence="9">7048</strain>
    </source>
</reference>
<evidence type="ECO:0000256" key="1">
    <source>
        <dbReference type="ARBA" id="ARBA00004651"/>
    </source>
</evidence>
<feature type="transmembrane region" description="Helical" evidence="8">
    <location>
        <begin position="124"/>
        <end position="141"/>
    </location>
</feature>
<organism evidence="9 10">
    <name type="scientific">Mammaliicoccus lentus</name>
    <name type="common">Staphylococcus lentus</name>
    <dbReference type="NCBI Taxonomy" id="42858"/>
    <lineage>
        <taxon>Bacteria</taxon>
        <taxon>Bacillati</taxon>
        <taxon>Bacillota</taxon>
        <taxon>Bacilli</taxon>
        <taxon>Bacillales</taxon>
        <taxon>Staphylococcaceae</taxon>
        <taxon>Mammaliicoccus</taxon>
    </lineage>
</organism>
<keyword evidence="3" id="KW-1003">Cell membrane</keyword>
<feature type="transmembrane region" description="Helical" evidence="8">
    <location>
        <begin position="184"/>
        <end position="207"/>
    </location>
</feature>
<dbReference type="PANTHER" id="PTHR32024">
    <property type="entry name" value="TRK SYSTEM POTASSIUM UPTAKE PROTEIN TRKG-RELATED"/>
    <property type="match status" value="1"/>
</dbReference>
<dbReference type="PANTHER" id="PTHR32024:SF1">
    <property type="entry name" value="KTR SYSTEM POTASSIUM UPTAKE PROTEIN B"/>
    <property type="match status" value="1"/>
</dbReference>
<dbReference type="RefSeq" id="WP_070044934.1">
    <property type="nucleotide sequence ID" value="NZ_CP118776.1"/>
</dbReference>
<keyword evidence="4 8" id="KW-0812">Transmembrane</keyword>
<dbReference type="InterPro" id="IPR003445">
    <property type="entry name" value="Cat_transpt"/>
</dbReference>
<feature type="transmembrane region" description="Helical" evidence="8">
    <location>
        <begin position="7"/>
        <end position="30"/>
    </location>
</feature>
<proteinExistence type="predicted"/>
<feature type="transmembrane region" description="Helical" evidence="8">
    <location>
        <begin position="219"/>
        <end position="240"/>
    </location>
</feature>
<name>A0AAX3W6A2_MAMLE</name>
<dbReference type="Proteomes" id="UP001223261">
    <property type="component" value="Chromosome"/>
</dbReference>
<dbReference type="GO" id="GO:0005886">
    <property type="term" value="C:plasma membrane"/>
    <property type="evidence" value="ECO:0007669"/>
    <property type="project" value="UniProtKB-SubCell"/>
</dbReference>
<dbReference type="AlphaFoldDB" id="A0AAX3W6A2"/>
<feature type="transmembrane region" description="Helical" evidence="8">
    <location>
        <begin position="36"/>
        <end position="54"/>
    </location>
</feature>
<keyword evidence="5 8" id="KW-1133">Transmembrane helix</keyword>
<dbReference type="GO" id="GO:0008324">
    <property type="term" value="F:monoatomic cation transmembrane transporter activity"/>
    <property type="evidence" value="ECO:0007669"/>
    <property type="project" value="InterPro"/>
</dbReference>
<comment type="subcellular location">
    <subcellularLocation>
        <location evidence="1">Cell membrane</location>
        <topology evidence="1">Multi-pass membrane protein</topology>
    </subcellularLocation>
</comment>
<accession>A0AAX3W6A2</accession>
<keyword evidence="2" id="KW-0813">Transport</keyword>
<feature type="transmembrane region" description="Helical" evidence="8">
    <location>
        <begin position="66"/>
        <end position="93"/>
    </location>
</feature>
<evidence type="ECO:0000313" key="9">
    <source>
        <dbReference type="EMBL" id="WHI60823.1"/>
    </source>
</evidence>
<evidence type="ECO:0000256" key="3">
    <source>
        <dbReference type="ARBA" id="ARBA00022475"/>
    </source>
</evidence>
<feature type="transmembrane region" description="Helical" evidence="8">
    <location>
        <begin position="337"/>
        <end position="361"/>
    </location>
</feature>
<feature type="transmembrane region" description="Helical" evidence="8">
    <location>
        <begin position="398"/>
        <end position="417"/>
    </location>
</feature>
<keyword evidence="6" id="KW-0406">Ion transport</keyword>
<sequence>MKIFIKLIIFYLSLFLSTTLIGSLLLFLPITGRKTISFIDAFFVTTSAFTVTGLSTVDIPSQFNTLGYIVILLLIQIGGLGIVAVALFSLILFNKKISFLNRELLMITWNFDEFGGVIKILRNLFIYTIIVESAGFLLLSIKFLPLFGLKKGLFISLFTSISAFNNAGISLFSNNLMSFSSDLYINFVVSFLIILGGIGPLVVYDIVVKKRFNKLHLHTKIVITATAFLILFGTLSIFLLEYHHGLSKLSIKDKLLTSYFQSVSTRTAGFNTIELNHLLPATYAVMIFLMFIGAAPVSSAGGIKVTTFILILVFLWQNVRSYEYPYIFKRTIQFHQISKALSIALLSFILVIIVSLTMNLFQPDIAYHKQLFEVTSAFGTVGLSTGITFDLNTCSKSLIIIVMIVGKIGIITLLALLTQRDTSNYRFADGKVHL</sequence>